<comment type="caution">
    <text evidence="1">The sequence shown here is derived from an EMBL/GenBank/DDBJ whole genome shotgun (WGS) entry which is preliminary data.</text>
</comment>
<accession>A0A7Y4KN99</accession>
<dbReference type="EMBL" id="JABFJV010000188">
    <property type="protein sequence ID" value="NOK36865.1"/>
    <property type="molecule type" value="Genomic_DNA"/>
</dbReference>
<dbReference type="Proteomes" id="UP000563426">
    <property type="component" value="Unassembled WGS sequence"/>
</dbReference>
<proteinExistence type="predicted"/>
<evidence type="ECO:0000313" key="2">
    <source>
        <dbReference type="Proteomes" id="UP000563426"/>
    </source>
</evidence>
<sequence>MAQKKPPGSKRSRIERGKHLLATVALGLLTACSRGGTVPVERMPQTVYVPQAVYCSAVGPQPVGSPLCPVIPGNIGPDPAIDQTVAYNGIIGQLPTSAKNDPQTPFDNLSWQTFIALNWAQGQQGSPASQGLQGNGLRVWQGWPRVSDVFGNAPVVAHCNAPAGMPVFAIGSDGQGNPEAHNEEYIQAATGEPAIDVSGNWTIYERRLNGVEVTYLQAPGGNTSWNLTTQQGQQNFIKGGGTVDFPAVGDQGAATGAIEIKAAWRVLDPARHAENQKRFYVVTALLTVAPDLVRASSGAAASGPICATVDLGLVAMHIIQKNPVTQNALKPEWFWTTFEHVDNVPMASQPCDPTSPSTCAAFNQLDCPVLQAPAGTNYSYFNPQCLSPDCKTNQPPTASTGGHFYWNPTQPFAKAYQVTANSQGKTVTVGTQISRCWSVYPLTQQLNAQWRAQLARIGSVFQNYMLVGTQWGASLTDTPNPRVPSNAVPSYLSNSVVETYLQTFFDPKKPFNTGSCVSCHAAATLAEGNNVPSNLSFLPGLAQPVVLRRPPVGVAGHEDEIRRE</sequence>
<name>A0A7Y4KN99_9BACT</name>
<protein>
    <submittedName>
        <fullName evidence="1">Uncharacterized protein</fullName>
    </submittedName>
</protein>
<organism evidence="1 2">
    <name type="scientific">Corallococcus exercitus</name>
    <dbReference type="NCBI Taxonomy" id="2316736"/>
    <lineage>
        <taxon>Bacteria</taxon>
        <taxon>Pseudomonadati</taxon>
        <taxon>Myxococcota</taxon>
        <taxon>Myxococcia</taxon>
        <taxon>Myxococcales</taxon>
        <taxon>Cystobacterineae</taxon>
        <taxon>Myxococcaceae</taxon>
        <taxon>Corallococcus</taxon>
    </lineage>
</organism>
<gene>
    <name evidence="1" type="ORF">HMI49_27020</name>
</gene>
<keyword evidence="2" id="KW-1185">Reference proteome</keyword>
<evidence type="ECO:0000313" key="1">
    <source>
        <dbReference type="EMBL" id="NOK36865.1"/>
    </source>
</evidence>
<dbReference type="AlphaFoldDB" id="A0A7Y4KN99"/>
<dbReference type="PROSITE" id="PS51257">
    <property type="entry name" value="PROKAR_LIPOPROTEIN"/>
    <property type="match status" value="1"/>
</dbReference>
<dbReference type="RefSeq" id="WP_171437063.1">
    <property type="nucleotide sequence ID" value="NZ_JABFJV010000188.1"/>
</dbReference>
<reference evidence="1 2" key="1">
    <citation type="submission" date="2020-05" db="EMBL/GenBank/DDBJ databases">
        <authorList>
            <person name="Whitworth D."/>
        </authorList>
    </citation>
    <scope>NUCLEOTIDE SEQUENCE [LARGE SCALE GENOMIC DNA]</scope>
    <source>
        <strain evidence="1 2">AB043B</strain>
    </source>
</reference>